<reference evidence="2 3" key="1">
    <citation type="journal article" date="2005" name="Science">
        <title>The genome sequence of Trypanosoma cruzi, etiologic agent of Chagas disease.</title>
        <authorList>
            <person name="El-Sayed N.M."/>
            <person name="Myler P.J."/>
            <person name="Bartholomeu D.C."/>
            <person name="Nilsson D."/>
            <person name="Aggarwal G."/>
            <person name="Tran A.N."/>
            <person name="Ghedin E."/>
            <person name="Worthey E.A."/>
            <person name="Delcher A.L."/>
            <person name="Blandin G."/>
            <person name="Westenberger S.J."/>
            <person name="Caler E."/>
            <person name="Cerqueira G.C."/>
            <person name="Branche C."/>
            <person name="Haas B."/>
            <person name="Anupama A."/>
            <person name="Arner E."/>
            <person name="Aslund L."/>
            <person name="Attipoe P."/>
            <person name="Bontempi E."/>
            <person name="Bringaud F."/>
            <person name="Burton P."/>
            <person name="Cadag E."/>
            <person name="Campbell D.A."/>
            <person name="Carrington M."/>
            <person name="Crabtree J."/>
            <person name="Darban H."/>
            <person name="da Silveira J.F."/>
            <person name="de Jong P."/>
            <person name="Edwards K."/>
            <person name="Englund P.T."/>
            <person name="Fazelina G."/>
            <person name="Feldblyum T."/>
            <person name="Ferella M."/>
            <person name="Frasch A.C."/>
            <person name="Gull K."/>
            <person name="Horn D."/>
            <person name="Hou L."/>
            <person name="Huang Y."/>
            <person name="Kindlund E."/>
            <person name="Klingbeil M."/>
            <person name="Kluge S."/>
            <person name="Koo H."/>
            <person name="Lacerda D."/>
            <person name="Levin M.J."/>
            <person name="Lorenzi H."/>
            <person name="Louie T."/>
            <person name="Machado C.R."/>
            <person name="McCulloch R."/>
            <person name="McKenna A."/>
            <person name="Mizuno Y."/>
            <person name="Mottram J.C."/>
            <person name="Nelson S."/>
            <person name="Ochaya S."/>
            <person name="Osoegawa K."/>
            <person name="Pai G."/>
            <person name="Parsons M."/>
            <person name="Pentony M."/>
            <person name="Pettersson U."/>
            <person name="Pop M."/>
            <person name="Ramirez J.L."/>
            <person name="Rinta J."/>
            <person name="Robertson L."/>
            <person name="Salzberg S.L."/>
            <person name="Sanchez D.O."/>
            <person name="Seyler A."/>
            <person name="Sharma R."/>
            <person name="Shetty J."/>
            <person name="Simpson A.J."/>
            <person name="Sisk E."/>
            <person name="Tammi M.T."/>
            <person name="Tarleton R."/>
            <person name="Teixeira S."/>
            <person name="Van Aken S."/>
            <person name="Vogt C."/>
            <person name="Ward P.N."/>
            <person name="Wickstead B."/>
            <person name="Wortman J."/>
            <person name="White O."/>
            <person name="Fraser C.M."/>
            <person name="Stuart K.D."/>
            <person name="Andersson B."/>
        </authorList>
    </citation>
    <scope>NUCLEOTIDE SEQUENCE [LARGE SCALE GENOMIC DNA]</scope>
    <source>
        <strain evidence="2 3">CL Brener</strain>
    </source>
</reference>
<protein>
    <submittedName>
        <fullName evidence="2">Uncharacterized protein</fullName>
    </submittedName>
</protein>
<feature type="region of interest" description="Disordered" evidence="1">
    <location>
        <begin position="1"/>
        <end position="109"/>
    </location>
</feature>
<comment type="caution">
    <text evidence="2">The sequence shown here is derived from an EMBL/GenBank/DDBJ whole genome shotgun (WGS) entry which is preliminary data.</text>
</comment>
<dbReference type="InParanoid" id="Q4CNG1"/>
<evidence type="ECO:0000313" key="2">
    <source>
        <dbReference type="EMBL" id="EAN81812.1"/>
    </source>
</evidence>
<name>Q4CNG1_TRYCC</name>
<dbReference type="GeneID" id="3532852"/>
<dbReference type="EMBL" id="AAHK01002986">
    <property type="protein sequence ID" value="EAN81812.1"/>
    <property type="molecule type" value="Genomic_DNA"/>
</dbReference>
<dbReference type="AlphaFoldDB" id="Q4CNG1"/>
<evidence type="ECO:0000256" key="1">
    <source>
        <dbReference type="SAM" id="MobiDB-lite"/>
    </source>
</evidence>
<evidence type="ECO:0000313" key="3">
    <source>
        <dbReference type="Proteomes" id="UP000002296"/>
    </source>
</evidence>
<accession>Q4CNG1</accession>
<feature type="compositionally biased region" description="Low complexity" evidence="1">
    <location>
        <begin position="63"/>
        <end position="72"/>
    </location>
</feature>
<dbReference type="Proteomes" id="UP000002296">
    <property type="component" value="Unassembled WGS sequence"/>
</dbReference>
<proteinExistence type="predicted"/>
<dbReference type="SMR" id="Q4CNG1"/>
<dbReference type="RefSeq" id="XP_803258.1">
    <property type="nucleotide sequence ID" value="XM_798165.1"/>
</dbReference>
<dbReference type="PaxDb" id="353153-Q4CNG1"/>
<organism evidence="2 3">
    <name type="scientific">Trypanosoma cruzi (strain CL Brener)</name>
    <dbReference type="NCBI Taxonomy" id="353153"/>
    <lineage>
        <taxon>Eukaryota</taxon>
        <taxon>Discoba</taxon>
        <taxon>Euglenozoa</taxon>
        <taxon>Kinetoplastea</taxon>
        <taxon>Metakinetoplastina</taxon>
        <taxon>Trypanosomatida</taxon>
        <taxon>Trypanosomatidae</taxon>
        <taxon>Trypanosoma</taxon>
        <taxon>Schizotrypanum</taxon>
    </lineage>
</organism>
<feature type="compositionally biased region" description="Polar residues" evidence="1">
    <location>
        <begin position="97"/>
        <end position="109"/>
    </location>
</feature>
<keyword evidence="3" id="KW-1185">Reference proteome</keyword>
<feature type="region of interest" description="Disordered" evidence="1">
    <location>
        <begin position="155"/>
        <end position="177"/>
    </location>
</feature>
<sequence length="406" mass="44945">MEKEEHAATPTARLYRPSIFEKSKNNHPNMSSTGKGIPPDGCSHKKSGSLVRNSARAEEEAFFESSLSSFYSPDNEEGGKEASAAPAEEGKGKESKTVITTSKRSSVCPQSPTQVTWREEFVSSFTEKFGFFPLEHCSVDFMGNSMDNTRVGATVDVDSQDGPQKTPKTQHELGPREREYRARTLQDDAGLLKRVFVQPFKRSSQRSSLFKFSATRQPKRGVKNMFLVEDLQVVPERKSQDVSSPHASNFGTTPPSFIHYGSVPRQRRFAVAPHLASPSPVMPTRATEENTGLFPSFNASTEVYACSPSPCSSGTRKGVFSLSRELTSLQNALSELLERLKDIKPMEVERRWCSQSRQAAGGMFSQKTSECREDETCKVDSVAALRDLVGRIEGEFMSLKSQISAL</sequence>
<dbReference type="KEGG" id="tcr:506447.10"/>
<gene>
    <name evidence="2" type="ORF">Tc00.1047053506447.10</name>
</gene>